<comment type="caution">
    <text evidence="2">The sequence shown here is derived from an EMBL/GenBank/DDBJ whole genome shotgun (WGS) entry which is preliminary data.</text>
</comment>
<name>A0ABX2AQQ8_9BACT</name>
<reference evidence="2 3" key="1">
    <citation type="submission" date="2020-05" db="EMBL/GenBank/DDBJ databases">
        <title>Distinct polysaccharide utilization as determinants for interspecies competition between intestinal Prevotella spp.</title>
        <authorList>
            <person name="Galvez E.J.C."/>
            <person name="Iljazovic A."/>
            <person name="Strowig T."/>
        </authorList>
    </citation>
    <scope>NUCLEOTIDE SEQUENCE [LARGE SCALE GENOMIC DNA]</scope>
    <source>
        <strain evidence="2 3">PROD</strain>
    </source>
</reference>
<dbReference type="Proteomes" id="UP001193734">
    <property type="component" value="Unassembled WGS sequence"/>
</dbReference>
<sequence length="327" mass="38024">MTKVSVLVAVYNAEKYLCQCLDSLLSQTLRDIQVICIDDCSDDRSPSLLRHYAALDSRIDVITLPDNRGQAFARNEGLKIARGLYTCMLDADDWFSDDALEKAVAVFECHPETDSVLFEVQMVESGKAPYGYEMPPFECLGGNEAFEASLTWRIHGLYMIRTSLHKCYPYDTTCRLYSDDNTTRIHYLRSRTVRRCTGLYFYRQHPTSATHVVTVRRFDYLRANESMLGQMKEAGATPQQISRYENHRWLNLVDVYMFYHCHGRELPAADRKYGLEEIKRAWKSINRSMLDSRTASKFGYRPMPSWLLFRAQEWIYFTVRGLIGKNR</sequence>
<protein>
    <submittedName>
        <fullName evidence="2">Glycosyltransferase family 2 protein</fullName>
    </submittedName>
</protein>
<keyword evidence="3" id="KW-1185">Reference proteome</keyword>
<dbReference type="GeneID" id="82156193"/>
<evidence type="ECO:0000259" key="1">
    <source>
        <dbReference type="Pfam" id="PF00535"/>
    </source>
</evidence>
<dbReference type="Gene3D" id="3.90.550.10">
    <property type="entry name" value="Spore Coat Polysaccharide Biosynthesis Protein SpsA, Chain A"/>
    <property type="match status" value="1"/>
</dbReference>
<organism evidence="2 3">
    <name type="scientific">Xylanibacter rodentium</name>
    <dbReference type="NCBI Taxonomy" id="2736289"/>
    <lineage>
        <taxon>Bacteria</taxon>
        <taxon>Pseudomonadati</taxon>
        <taxon>Bacteroidota</taxon>
        <taxon>Bacteroidia</taxon>
        <taxon>Bacteroidales</taxon>
        <taxon>Prevotellaceae</taxon>
        <taxon>Xylanibacter</taxon>
    </lineage>
</organism>
<evidence type="ECO:0000313" key="3">
    <source>
        <dbReference type="Proteomes" id="UP001193734"/>
    </source>
</evidence>
<gene>
    <name evidence="2" type="ORF">HPS55_00290</name>
</gene>
<dbReference type="SUPFAM" id="SSF53448">
    <property type="entry name" value="Nucleotide-diphospho-sugar transferases"/>
    <property type="match status" value="1"/>
</dbReference>
<dbReference type="CDD" id="cd00761">
    <property type="entry name" value="Glyco_tranf_GTA_type"/>
    <property type="match status" value="1"/>
</dbReference>
<proteinExistence type="predicted"/>
<dbReference type="InterPro" id="IPR001173">
    <property type="entry name" value="Glyco_trans_2-like"/>
</dbReference>
<dbReference type="PANTHER" id="PTHR22916">
    <property type="entry name" value="GLYCOSYLTRANSFERASE"/>
    <property type="match status" value="1"/>
</dbReference>
<dbReference type="EMBL" id="JABKKE010000001">
    <property type="protein sequence ID" value="NPE12784.1"/>
    <property type="molecule type" value="Genomic_DNA"/>
</dbReference>
<dbReference type="InterPro" id="IPR029044">
    <property type="entry name" value="Nucleotide-diphossugar_trans"/>
</dbReference>
<evidence type="ECO:0000313" key="2">
    <source>
        <dbReference type="EMBL" id="NPE12784.1"/>
    </source>
</evidence>
<dbReference type="RefSeq" id="WP_172173328.1">
    <property type="nucleotide sequence ID" value="NZ_CASGIA010000008.1"/>
</dbReference>
<feature type="domain" description="Glycosyltransferase 2-like" evidence="1">
    <location>
        <begin position="5"/>
        <end position="133"/>
    </location>
</feature>
<dbReference type="PANTHER" id="PTHR22916:SF3">
    <property type="entry name" value="UDP-GLCNAC:BETAGAL BETA-1,3-N-ACETYLGLUCOSAMINYLTRANSFERASE-LIKE PROTEIN 1"/>
    <property type="match status" value="1"/>
</dbReference>
<accession>A0ABX2AQQ8</accession>
<dbReference type="Pfam" id="PF00535">
    <property type="entry name" value="Glycos_transf_2"/>
    <property type="match status" value="1"/>
</dbReference>